<sequence>IVDREGRSAVKLGSKADAPKRKMMSTKNDARRAVVGTESSVAEHATGCKSDGHDALFTAKLCNLDAHVAQHADGCFSWVFFFWILLFNIENF</sequence>
<reference evidence="1" key="2">
    <citation type="submission" date="2022-06" db="UniProtKB">
        <authorList>
            <consortium name="EnsemblMetazoa"/>
        </authorList>
    </citation>
    <scope>IDENTIFICATION</scope>
    <source>
        <strain evidence="1">DF5081</strain>
    </source>
</reference>
<reference evidence="2" key="1">
    <citation type="submission" date="2010-08" db="EMBL/GenBank/DDBJ databases">
        <authorList>
            <consortium name="Caenorhabditis japonica Sequencing Consortium"/>
            <person name="Wilson R.K."/>
        </authorList>
    </citation>
    <scope>NUCLEOTIDE SEQUENCE [LARGE SCALE GENOMIC DNA]</scope>
    <source>
        <strain evidence="2">DF5081</strain>
    </source>
</reference>
<evidence type="ECO:0000313" key="2">
    <source>
        <dbReference type="Proteomes" id="UP000005237"/>
    </source>
</evidence>
<organism evidence="1 2">
    <name type="scientific">Caenorhabditis japonica</name>
    <dbReference type="NCBI Taxonomy" id="281687"/>
    <lineage>
        <taxon>Eukaryota</taxon>
        <taxon>Metazoa</taxon>
        <taxon>Ecdysozoa</taxon>
        <taxon>Nematoda</taxon>
        <taxon>Chromadorea</taxon>
        <taxon>Rhabditida</taxon>
        <taxon>Rhabditina</taxon>
        <taxon>Rhabditomorpha</taxon>
        <taxon>Rhabditoidea</taxon>
        <taxon>Rhabditidae</taxon>
        <taxon>Peloderinae</taxon>
        <taxon>Caenorhabditis</taxon>
    </lineage>
</organism>
<proteinExistence type="predicted"/>
<dbReference type="Proteomes" id="UP000005237">
    <property type="component" value="Unassembled WGS sequence"/>
</dbReference>
<protein>
    <submittedName>
        <fullName evidence="1">Uncharacterized protein</fullName>
    </submittedName>
</protein>
<evidence type="ECO:0000313" key="1">
    <source>
        <dbReference type="EnsemblMetazoa" id="CJA41062.1"/>
    </source>
</evidence>
<dbReference type="AlphaFoldDB" id="A0A8R1IS90"/>
<accession>A0A8R1IS90</accession>
<keyword evidence="2" id="KW-1185">Reference proteome</keyword>
<dbReference type="EnsemblMetazoa" id="CJA41062.1">
    <property type="protein sequence ID" value="CJA41062.1"/>
    <property type="gene ID" value="WBGene00216910"/>
</dbReference>
<name>A0A8R1IS90_CAEJA</name>